<evidence type="ECO:0000256" key="1">
    <source>
        <dbReference type="SAM" id="Phobius"/>
    </source>
</evidence>
<feature type="transmembrane region" description="Helical" evidence="1">
    <location>
        <begin position="23"/>
        <end position="43"/>
    </location>
</feature>
<comment type="caution">
    <text evidence="2">The sequence shown here is derived from an EMBL/GenBank/DDBJ whole genome shotgun (WGS) entry which is preliminary data.</text>
</comment>
<reference evidence="2 3" key="1">
    <citation type="journal article" date="2019" name="Int. J. Syst. Evol. Microbiol.">
        <title>The Global Catalogue of Microorganisms (GCM) 10K type strain sequencing project: providing services to taxonomists for standard genome sequencing and annotation.</title>
        <authorList>
            <consortium name="The Broad Institute Genomics Platform"/>
            <consortium name="The Broad Institute Genome Sequencing Center for Infectious Disease"/>
            <person name="Wu L."/>
            <person name="Ma J."/>
        </authorList>
    </citation>
    <scope>NUCLEOTIDE SEQUENCE [LARGE SCALE GENOMIC DNA]</scope>
    <source>
        <strain evidence="2 3">RDMS1</strain>
    </source>
</reference>
<name>A0ABD5YZV9_9EURY</name>
<keyword evidence="1" id="KW-0472">Membrane</keyword>
<gene>
    <name evidence="2" type="ORF">ACFQL7_27640</name>
</gene>
<dbReference type="AlphaFoldDB" id="A0ABD5YZV9"/>
<evidence type="ECO:0000313" key="3">
    <source>
        <dbReference type="Proteomes" id="UP001596417"/>
    </source>
</evidence>
<evidence type="ECO:0000313" key="2">
    <source>
        <dbReference type="EMBL" id="MFC7193185.1"/>
    </source>
</evidence>
<keyword evidence="3" id="KW-1185">Reference proteome</keyword>
<feature type="transmembrane region" description="Helical" evidence="1">
    <location>
        <begin position="50"/>
        <end position="71"/>
    </location>
</feature>
<dbReference type="EMBL" id="JBHTAX010000007">
    <property type="protein sequence ID" value="MFC7193185.1"/>
    <property type="molecule type" value="Genomic_DNA"/>
</dbReference>
<dbReference type="RefSeq" id="WP_390207021.1">
    <property type="nucleotide sequence ID" value="NZ_JBHSZC010000006.1"/>
</dbReference>
<keyword evidence="1" id="KW-0812">Transmembrane</keyword>
<sequence>MRDRTTGEHSRVLSDVSLVPETLGISIMWLAKLALLCIVILWAAIIDINFLPIAIFVDVGVIIVAFTGRLVTPSHLDSFSGYLRAVFVEKWGSARLVSEPSHDSNNE</sequence>
<proteinExistence type="predicted"/>
<accession>A0ABD5YZV9</accession>
<keyword evidence="1" id="KW-1133">Transmembrane helix</keyword>
<protein>
    <submittedName>
        <fullName evidence="2">Uncharacterized protein</fullName>
    </submittedName>
</protein>
<dbReference type="Proteomes" id="UP001596417">
    <property type="component" value="Unassembled WGS sequence"/>
</dbReference>
<organism evidence="2 3">
    <name type="scientific">Halocatena marina</name>
    <dbReference type="NCBI Taxonomy" id="2934937"/>
    <lineage>
        <taxon>Archaea</taxon>
        <taxon>Methanobacteriati</taxon>
        <taxon>Methanobacteriota</taxon>
        <taxon>Stenosarchaea group</taxon>
        <taxon>Halobacteria</taxon>
        <taxon>Halobacteriales</taxon>
        <taxon>Natronomonadaceae</taxon>
        <taxon>Halocatena</taxon>
    </lineage>
</organism>